<name>A0AAW8JG89_9GAMM</name>
<evidence type="ECO:0000256" key="2">
    <source>
        <dbReference type="ARBA" id="ARBA00023027"/>
    </source>
</evidence>
<feature type="domain" description="3-hydroxyacyl-CoA dehydrogenase NAD binding" evidence="4">
    <location>
        <begin position="6"/>
        <end position="184"/>
    </location>
</feature>
<dbReference type="SUPFAM" id="SSF51735">
    <property type="entry name" value="NAD(P)-binding Rossmann-fold domains"/>
    <property type="match status" value="1"/>
</dbReference>
<dbReference type="GO" id="GO:0006631">
    <property type="term" value="P:fatty acid metabolic process"/>
    <property type="evidence" value="ECO:0007669"/>
    <property type="project" value="InterPro"/>
</dbReference>
<dbReference type="Pfam" id="PF02737">
    <property type="entry name" value="3HCDH_N"/>
    <property type="match status" value="1"/>
</dbReference>
<sequence>MAIQTMALVGTGVMGMGIAQIAAQSGVQVLLFDAREGAATTGKANLKQTLEKLQAKGKLSASDVEQTLQRLVVLDTIEQIKEADLVIEAIIENLEIKQKLFKQIESIVSKETILVSNTSSLSVTALAAACEYPNRIAGFHFFNPVPLMKIVEVIAGLATDEHVIAELLTFAKSMGHLGVRTKDTPGFIVNHAGRAYSTEGLKILSEGVTSVSEVDRILREGAGFRMGPLELFDLTALDVSHPVMESIYNQFYQDPRYRPNPLTRQMLSAGHVGRKVGQGFYKYVDAKKTNEEAAQAVPNVAIFDKVWIGSDLNHDAETLKNYLNQQGIELDVAEEPSKESLCILATYGEDTTTAALRFGLNAQHVVAIDMLTDFARHRTVMPSLITEQHYIDQAHAIFAKDQTGVSVINESVGFVAQRTLAMIINLACDIAQQQIATASDIDQAVKLGLGYPFGPLSWGDHLGTDRILLILERISAITLDPRYRPSPWLQRRAALGLSLLFSKNNAVNHNITQA</sequence>
<dbReference type="AlphaFoldDB" id="A0AAW8JG89"/>
<dbReference type="InterPro" id="IPR013328">
    <property type="entry name" value="6PGD_dom2"/>
</dbReference>
<dbReference type="InterPro" id="IPR036291">
    <property type="entry name" value="NAD(P)-bd_dom_sf"/>
</dbReference>
<dbReference type="GO" id="GO:0016616">
    <property type="term" value="F:oxidoreductase activity, acting on the CH-OH group of donors, NAD or NADP as acceptor"/>
    <property type="evidence" value="ECO:0007669"/>
    <property type="project" value="InterPro"/>
</dbReference>
<dbReference type="EMBL" id="JAVIDA010000010">
    <property type="protein sequence ID" value="MDQ9071602.1"/>
    <property type="molecule type" value="Genomic_DNA"/>
</dbReference>
<dbReference type="Proteomes" id="UP001243195">
    <property type="component" value="Unassembled WGS sequence"/>
</dbReference>
<feature type="domain" description="3-hydroxyacyl-CoA dehydrogenase C-terminal" evidence="3">
    <location>
        <begin position="186"/>
        <end position="283"/>
    </location>
</feature>
<dbReference type="InterPro" id="IPR006176">
    <property type="entry name" value="3-OHacyl-CoA_DH_NAD-bd"/>
</dbReference>
<evidence type="ECO:0000313" key="5">
    <source>
        <dbReference type="EMBL" id="MDQ9071602.1"/>
    </source>
</evidence>
<reference evidence="5" key="1">
    <citation type="submission" date="2023-08" db="EMBL/GenBank/DDBJ databases">
        <title>Emergence of clinically-relevant ST2 carbapenem-resistant Acinetobacter baumannii strains in hospital sewages in Zhejiang, East of China.</title>
        <authorList>
            <person name="Kaichao C."/>
            <person name="Zhang R."/>
        </authorList>
    </citation>
    <scope>NUCLEOTIDE SEQUENCE</scope>
    <source>
        <strain evidence="5">M-SY-60</strain>
    </source>
</reference>
<organism evidence="5 6">
    <name type="scientific">Acinetobacter gerneri</name>
    <dbReference type="NCBI Taxonomy" id="202952"/>
    <lineage>
        <taxon>Bacteria</taxon>
        <taxon>Pseudomonadati</taxon>
        <taxon>Pseudomonadota</taxon>
        <taxon>Gammaproteobacteria</taxon>
        <taxon>Moraxellales</taxon>
        <taxon>Moraxellaceae</taxon>
        <taxon>Acinetobacter</taxon>
    </lineage>
</organism>
<dbReference type="Gene3D" id="3.40.50.720">
    <property type="entry name" value="NAD(P)-binding Rossmann-like Domain"/>
    <property type="match status" value="1"/>
</dbReference>
<keyword evidence="2" id="KW-0520">NAD</keyword>
<dbReference type="InterPro" id="IPR008927">
    <property type="entry name" value="6-PGluconate_DH-like_C_sf"/>
</dbReference>
<accession>A0AAW8JG89</accession>
<comment type="caution">
    <text evidence="5">The sequence shown here is derived from an EMBL/GenBank/DDBJ whole genome shotgun (WGS) entry which is preliminary data.</text>
</comment>
<dbReference type="Pfam" id="PF00725">
    <property type="entry name" value="3HCDH"/>
    <property type="match status" value="2"/>
</dbReference>
<dbReference type="FunFam" id="3.40.50.720:FF:000009">
    <property type="entry name" value="Fatty oxidation complex, alpha subunit"/>
    <property type="match status" value="1"/>
</dbReference>
<dbReference type="GO" id="GO:0070403">
    <property type="term" value="F:NAD+ binding"/>
    <property type="evidence" value="ECO:0007669"/>
    <property type="project" value="InterPro"/>
</dbReference>
<keyword evidence="1" id="KW-0560">Oxidoreductase</keyword>
<evidence type="ECO:0000256" key="1">
    <source>
        <dbReference type="ARBA" id="ARBA00023002"/>
    </source>
</evidence>
<proteinExistence type="predicted"/>
<dbReference type="PANTHER" id="PTHR48075:SF5">
    <property type="entry name" value="3-HYDROXYBUTYRYL-COA DEHYDROGENASE"/>
    <property type="match status" value="1"/>
</dbReference>
<evidence type="ECO:0000259" key="3">
    <source>
        <dbReference type="Pfam" id="PF00725"/>
    </source>
</evidence>
<dbReference type="Gene3D" id="1.10.1040.10">
    <property type="entry name" value="N-(1-d-carboxylethyl)-l-norvaline Dehydrogenase, domain 2"/>
    <property type="match status" value="2"/>
</dbReference>
<feature type="domain" description="3-hydroxyacyl-CoA dehydrogenase C-terminal" evidence="3">
    <location>
        <begin position="413"/>
        <end position="495"/>
    </location>
</feature>
<dbReference type="PANTHER" id="PTHR48075">
    <property type="entry name" value="3-HYDROXYACYL-COA DEHYDROGENASE FAMILY PROTEIN"/>
    <property type="match status" value="1"/>
</dbReference>
<protein>
    <submittedName>
        <fullName evidence="5">3-hydroxyacyl-CoA dehydrogenase</fullName>
    </submittedName>
</protein>
<evidence type="ECO:0000259" key="4">
    <source>
        <dbReference type="Pfam" id="PF02737"/>
    </source>
</evidence>
<dbReference type="RefSeq" id="WP_308955942.1">
    <property type="nucleotide sequence ID" value="NZ_JAVICY010000008.1"/>
</dbReference>
<dbReference type="InterPro" id="IPR006108">
    <property type="entry name" value="3HC_DH_C"/>
</dbReference>
<dbReference type="SUPFAM" id="SSF48179">
    <property type="entry name" value="6-phosphogluconate dehydrogenase C-terminal domain-like"/>
    <property type="match status" value="2"/>
</dbReference>
<evidence type="ECO:0000313" key="6">
    <source>
        <dbReference type="Proteomes" id="UP001243195"/>
    </source>
</evidence>
<gene>
    <name evidence="5" type="ORF">RFH51_09045</name>
</gene>
<dbReference type="NCBIfam" id="NF006124">
    <property type="entry name" value="PRK08268.1"/>
    <property type="match status" value="1"/>
</dbReference>